<feature type="compositionally biased region" description="Low complexity" evidence="1">
    <location>
        <begin position="326"/>
        <end position="345"/>
    </location>
</feature>
<evidence type="ECO:0000259" key="2">
    <source>
        <dbReference type="Pfam" id="PF20167"/>
    </source>
</evidence>
<evidence type="ECO:0000313" key="4">
    <source>
        <dbReference type="Proteomes" id="UP000187406"/>
    </source>
</evidence>
<evidence type="ECO:0000313" key="3">
    <source>
        <dbReference type="EMBL" id="GAV86692.1"/>
    </source>
</evidence>
<dbReference type="InParanoid" id="A0A1Q3D2M4"/>
<keyword evidence="4" id="KW-1185">Reference proteome</keyword>
<feature type="region of interest" description="Disordered" evidence="1">
    <location>
        <begin position="315"/>
        <end position="345"/>
    </location>
</feature>
<dbReference type="AlphaFoldDB" id="A0A1Q3D2M4"/>
<dbReference type="Pfam" id="PF20167">
    <property type="entry name" value="Transposase_32"/>
    <property type="match status" value="1"/>
</dbReference>
<comment type="caution">
    <text evidence="3">The sequence shown here is derived from an EMBL/GenBank/DDBJ whole genome shotgun (WGS) entry which is preliminary data.</text>
</comment>
<protein>
    <recommendedName>
        <fullName evidence="2">Putative plant transposon protein domain-containing protein</fullName>
    </recommendedName>
</protein>
<dbReference type="EMBL" id="BDDD01004003">
    <property type="protein sequence ID" value="GAV86692.1"/>
    <property type="molecule type" value="Genomic_DNA"/>
</dbReference>
<sequence>MARTKRGGKKTSASSSQPQKSAKKQRLEIREPSPDPALQSDSESEEQAPIPLRSVTFVDKRVMGGRNIDLNFCSSEFTFVSWLEDLNLIPLVQISDPYYIKLVKEFYSNLRMASNQNEEFALTSSVKGERIYLNARILASILHIPHTGIYIFEHKKWPEVEGFHRNQILSILYPNDPNVHPNMALTTNRLSVHHRLLHHLIVHQILPTGEGYAKLSRMQVFLMWCILSKIEFCFPLLMLKTMVRAFSQKKSVLPFGSILTKVFLHFHIRLEGEVATKLKKEDTYNKSTLNRMGWKKQQGIWTYCPRADQAQRIAREEQEDNPPWEAQKQTAHAAPAQAQSSSSTSDFDRMMEIMQSQFPSMQASFDGQFKQIKMQHASLAEDHKILHADYKNVDEGVYYDLRVVKRRLKIMERKFAAAKILDHCTDTSGDEGDSSSDSDAPAPAES</sequence>
<evidence type="ECO:0000256" key="1">
    <source>
        <dbReference type="SAM" id="MobiDB-lite"/>
    </source>
</evidence>
<feature type="compositionally biased region" description="Low complexity" evidence="1">
    <location>
        <begin position="10"/>
        <end position="20"/>
    </location>
</feature>
<dbReference type="Proteomes" id="UP000187406">
    <property type="component" value="Unassembled WGS sequence"/>
</dbReference>
<dbReference type="OrthoDB" id="1303972at2759"/>
<gene>
    <name evidence="3" type="ORF">CFOL_v3_30118</name>
</gene>
<name>A0A1Q3D2M4_CEPFO</name>
<feature type="domain" description="Putative plant transposon protein" evidence="2">
    <location>
        <begin position="87"/>
        <end position="268"/>
    </location>
</feature>
<reference evidence="4" key="1">
    <citation type="submission" date="2016-04" db="EMBL/GenBank/DDBJ databases">
        <title>Cephalotus genome sequencing.</title>
        <authorList>
            <person name="Fukushima K."/>
            <person name="Hasebe M."/>
            <person name="Fang X."/>
        </authorList>
    </citation>
    <scope>NUCLEOTIDE SEQUENCE [LARGE SCALE GENOMIC DNA]</scope>
    <source>
        <strain evidence="4">cv. St1</strain>
    </source>
</reference>
<feature type="region of interest" description="Disordered" evidence="1">
    <location>
        <begin position="422"/>
        <end position="446"/>
    </location>
</feature>
<feature type="compositionally biased region" description="Low complexity" evidence="1">
    <location>
        <begin position="437"/>
        <end position="446"/>
    </location>
</feature>
<dbReference type="InterPro" id="IPR046796">
    <property type="entry name" value="Transposase_32_dom"/>
</dbReference>
<proteinExistence type="predicted"/>
<organism evidence="3 4">
    <name type="scientific">Cephalotus follicularis</name>
    <name type="common">Albany pitcher plant</name>
    <dbReference type="NCBI Taxonomy" id="3775"/>
    <lineage>
        <taxon>Eukaryota</taxon>
        <taxon>Viridiplantae</taxon>
        <taxon>Streptophyta</taxon>
        <taxon>Embryophyta</taxon>
        <taxon>Tracheophyta</taxon>
        <taxon>Spermatophyta</taxon>
        <taxon>Magnoliopsida</taxon>
        <taxon>eudicotyledons</taxon>
        <taxon>Gunneridae</taxon>
        <taxon>Pentapetalae</taxon>
        <taxon>rosids</taxon>
        <taxon>fabids</taxon>
        <taxon>Oxalidales</taxon>
        <taxon>Cephalotaceae</taxon>
        <taxon>Cephalotus</taxon>
    </lineage>
</organism>
<accession>A0A1Q3D2M4</accession>
<feature type="region of interest" description="Disordered" evidence="1">
    <location>
        <begin position="1"/>
        <end position="48"/>
    </location>
</feature>